<evidence type="ECO:0000313" key="2">
    <source>
        <dbReference type="EMBL" id="KAG0648980.1"/>
    </source>
</evidence>
<gene>
    <name evidence="2" type="ORF">D0Z07_4843</name>
</gene>
<dbReference type="OrthoDB" id="5355007at2759"/>
<comment type="caution">
    <text evidence="2">The sequence shown here is derived from an EMBL/GenBank/DDBJ whole genome shotgun (WGS) entry which is preliminary data.</text>
</comment>
<proteinExistence type="predicted"/>
<organism evidence="2 3">
    <name type="scientific">Hyphodiscus hymeniophilus</name>
    <dbReference type="NCBI Taxonomy" id="353542"/>
    <lineage>
        <taxon>Eukaryota</taxon>
        <taxon>Fungi</taxon>
        <taxon>Dikarya</taxon>
        <taxon>Ascomycota</taxon>
        <taxon>Pezizomycotina</taxon>
        <taxon>Leotiomycetes</taxon>
        <taxon>Helotiales</taxon>
        <taxon>Hyphodiscaceae</taxon>
        <taxon>Hyphodiscus</taxon>
    </lineage>
</organism>
<sequence>MSADPTTPVRVPKAAGTYTPSTQDPDLRSEINGVLLKDGHVHNPRIYLQRSFSLQPNRIFLTGYQRIQETLVHALNASSTNWPTLIQEHALSLLRNGDCTSFPELMRQVITDIKHDTDAHRKQDPNLKQTNGSAVNGKGSGEHGANLALPRNVVEEGVRITREALDTVVYMDGMEG</sequence>
<reference evidence="2" key="1">
    <citation type="submission" date="2019-07" db="EMBL/GenBank/DDBJ databases">
        <title>Hyphodiscus hymeniophilus genome sequencing and assembly.</title>
        <authorList>
            <person name="Kramer G."/>
            <person name="Nodwell J."/>
        </authorList>
    </citation>
    <scope>NUCLEOTIDE SEQUENCE</scope>
    <source>
        <strain evidence="2">ATCC 34498</strain>
    </source>
</reference>
<feature type="region of interest" description="Disordered" evidence="1">
    <location>
        <begin position="117"/>
        <end position="145"/>
    </location>
</feature>
<dbReference type="Proteomes" id="UP000785200">
    <property type="component" value="Unassembled WGS sequence"/>
</dbReference>
<evidence type="ECO:0000313" key="3">
    <source>
        <dbReference type="Proteomes" id="UP000785200"/>
    </source>
</evidence>
<dbReference type="AlphaFoldDB" id="A0A9P6VJ83"/>
<name>A0A9P6VJ83_9HELO</name>
<dbReference type="EMBL" id="VNKQ01000009">
    <property type="protein sequence ID" value="KAG0648980.1"/>
    <property type="molecule type" value="Genomic_DNA"/>
</dbReference>
<accession>A0A9P6VJ83</accession>
<protein>
    <submittedName>
        <fullName evidence="2">Uncharacterized protein</fullName>
    </submittedName>
</protein>
<keyword evidence="3" id="KW-1185">Reference proteome</keyword>
<feature type="region of interest" description="Disordered" evidence="1">
    <location>
        <begin position="1"/>
        <end position="25"/>
    </location>
</feature>
<evidence type="ECO:0000256" key="1">
    <source>
        <dbReference type="SAM" id="MobiDB-lite"/>
    </source>
</evidence>